<organism evidence="2 3">
    <name type="scientific">Micromonospora nigra</name>
    <dbReference type="NCBI Taxonomy" id="145857"/>
    <lineage>
        <taxon>Bacteria</taxon>
        <taxon>Bacillati</taxon>
        <taxon>Actinomycetota</taxon>
        <taxon>Actinomycetes</taxon>
        <taxon>Micromonosporales</taxon>
        <taxon>Micromonosporaceae</taxon>
        <taxon>Micromonospora</taxon>
    </lineage>
</organism>
<proteinExistence type="predicted"/>
<dbReference type="InterPro" id="IPR050490">
    <property type="entry name" value="Bact_solute-bd_prot1"/>
</dbReference>
<protein>
    <submittedName>
        <fullName evidence="2">Cellobiose-binding protein</fullName>
    </submittedName>
</protein>
<reference evidence="2 3" key="1">
    <citation type="submission" date="2016-06" db="EMBL/GenBank/DDBJ databases">
        <authorList>
            <person name="Kjaerup R.B."/>
            <person name="Dalgaard T.S."/>
            <person name="Juul-Madsen H.R."/>
        </authorList>
    </citation>
    <scope>NUCLEOTIDE SEQUENCE [LARGE SCALE GENOMIC DNA]</scope>
    <source>
        <strain evidence="2 3">DSM 43818</strain>
    </source>
</reference>
<sequence>MSLPTRRTRMAAATLAAITAVSGLAACGNDDDAPADGEKPAKLVVDTFGEFGYDELVKQYEQQTGIKVELRKTAQLGEYRPKLVRYLATGKGAADVTALEEGILNEFKANPRNWTDLSPLIADHSNDYLPWKWELGKAPDGRLVGLPTDVGSLAVCYRKDLFEAAGLPSDREQVSALWADWNGFHETGRKYKQGSGGKAFIDSITAVSNGMLFQQGSDLFYDKENNIIADSSPAVKAAWDTATSMVDISAKASTWSPEWSGGFKQGTFAATFCPSWMLGIVAENSGEANKGKWDVAAMPGGGGNWGGSWLAVPAQSKYQKEAAKLAEFLTSATSQIEAFKAKGPLPTNLEALKNEAFLSYTNEYFSNAPTGKIFGESVSKIEPIHLGPKHQAVKENALEPALRAFENGQASKDEAWEQFTKDAQTQGAF</sequence>
<keyword evidence="1" id="KW-0732">Signal</keyword>
<dbReference type="STRING" id="145857.GA0070616_4258"/>
<dbReference type="InterPro" id="IPR006059">
    <property type="entry name" value="SBP"/>
</dbReference>
<dbReference type="EMBL" id="FMHT01000003">
    <property type="protein sequence ID" value="SCL31407.1"/>
    <property type="molecule type" value="Genomic_DNA"/>
</dbReference>
<dbReference type="Pfam" id="PF13416">
    <property type="entry name" value="SBP_bac_8"/>
    <property type="match status" value="1"/>
</dbReference>
<dbReference type="AlphaFoldDB" id="A0A1C6SPM4"/>
<dbReference type="Gene3D" id="3.40.190.10">
    <property type="entry name" value="Periplasmic binding protein-like II"/>
    <property type="match status" value="1"/>
</dbReference>
<dbReference type="SUPFAM" id="SSF53850">
    <property type="entry name" value="Periplasmic binding protein-like II"/>
    <property type="match status" value="1"/>
</dbReference>
<evidence type="ECO:0000313" key="3">
    <source>
        <dbReference type="Proteomes" id="UP000199699"/>
    </source>
</evidence>
<name>A0A1C6SPM4_9ACTN</name>
<evidence type="ECO:0000313" key="2">
    <source>
        <dbReference type="EMBL" id="SCL31407.1"/>
    </source>
</evidence>
<keyword evidence="3" id="KW-1185">Reference proteome</keyword>
<dbReference type="PANTHER" id="PTHR43649:SF32">
    <property type="entry name" value="SUGAR BINDING SECRETED PROTEIN"/>
    <property type="match status" value="1"/>
</dbReference>
<evidence type="ECO:0000256" key="1">
    <source>
        <dbReference type="SAM" id="SignalP"/>
    </source>
</evidence>
<gene>
    <name evidence="2" type="ORF">GA0070616_4258</name>
</gene>
<accession>A0A1C6SPM4</accession>
<dbReference type="OrthoDB" id="3226017at2"/>
<dbReference type="RefSeq" id="WP_091085779.1">
    <property type="nucleotide sequence ID" value="NZ_FMHT01000003.1"/>
</dbReference>
<feature type="chain" id="PRO_5039363857" evidence="1">
    <location>
        <begin position="26"/>
        <end position="429"/>
    </location>
</feature>
<dbReference type="PROSITE" id="PS51257">
    <property type="entry name" value="PROKAR_LIPOPROTEIN"/>
    <property type="match status" value="1"/>
</dbReference>
<dbReference type="PANTHER" id="PTHR43649">
    <property type="entry name" value="ARABINOSE-BINDING PROTEIN-RELATED"/>
    <property type="match status" value="1"/>
</dbReference>
<dbReference type="Proteomes" id="UP000199699">
    <property type="component" value="Unassembled WGS sequence"/>
</dbReference>
<feature type="signal peptide" evidence="1">
    <location>
        <begin position="1"/>
        <end position="25"/>
    </location>
</feature>